<proteinExistence type="inferred from homology"/>
<dbReference type="OrthoDB" id="465636at2"/>
<protein>
    <recommendedName>
        <fullName evidence="3">protein O-GlcNAc transferase</fullName>
        <ecNumber evidence="3">2.4.1.255</ecNumber>
    </recommendedName>
</protein>
<dbReference type="SUPFAM" id="SSF53756">
    <property type="entry name" value="UDP-Glycosyltransferase/glycogen phosphorylase"/>
    <property type="match status" value="1"/>
</dbReference>
<dbReference type="PROSITE" id="PS50005">
    <property type="entry name" value="TPR"/>
    <property type="match status" value="5"/>
</dbReference>
<dbReference type="GO" id="GO:0097363">
    <property type="term" value="F:protein O-acetylglucosaminyltransferase activity"/>
    <property type="evidence" value="ECO:0007669"/>
    <property type="project" value="UniProtKB-EC"/>
</dbReference>
<dbReference type="Proteomes" id="UP000325797">
    <property type="component" value="Chromosome"/>
</dbReference>
<feature type="repeat" description="TPR" evidence="8">
    <location>
        <begin position="150"/>
        <end position="183"/>
    </location>
</feature>
<dbReference type="Gene3D" id="1.25.40.10">
    <property type="entry name" value="Tetratricopeptide repeat domain"/>
    <property type="match status" value="4"/>
</dbReference>
<keyword evidence="7 8" id="KW-0802">TPR repeat</keyword>
<dbReference type="EC" id="2.4.1.255" evidence="3"/>
<comment type="pathway">
    <text evidence="1">Protein modification; protein glycosylation.</text>
</comment>
<evidence type="ECO:0000256" key="7">
    <source>
        <dbReference type="ARBA" id="ARBA00022803"/>
    </source>
</evidence>
<keyword evidence="6" id="KW-0677">Repeat</keyword>
<accession>A0A5J6N2Z2</accession>
<dbReference type="Pfam" id="PF13432">
    <property type="entry name" value="TPR_16"/>
    <property type="match status" value="5"/>
</dbReference>
<dbReference type="InterPro" id="IPR011990">
    <property type="entry name" value="TPR-like_helical_dom_sf"/>
</dbReference>
<evidence type="ECO:0000256" key="5">
    <source>
        <dbReference type="ARBA" id="ARBA00022679"/>
    </source>
</evidence>
<dbReference type="RefSeq" id="WP_151119409.1">
    <property type="nucleotide sequence ID" value="NZ_CP042582.1"/>
</dbReference>
<evidence type="ECO:0000256" key="8">
    <source>
        <dbReference type="PROSITE-ProRule" id="PRU00339"/>
    </source>
</evidence>
<keyword evidence="5" id="KW-0808">Transferase</keyword>
<feature type="domain" description="O-GlcNAc transferase C-terminal" evidence="9">
    <location>
        <begin position="916"/>
        <end position="1143"/>
    </location>
</feature>
<dbReference type="SUPFAM" id="SSF48452">
    <property type="entry name" value="TPR-like"/>
    <property type="match status" value="2"/>
</dbReference>
<evidence type="ECO:0000259" key="9">
    <source>
        <dbReference type="Pfam" id="PF13844"/>
    </source>
</evidence>
<dbReference type="PANTHER" id="PTHR44998:SF1">
    <property type="entry name" value="UDP-N-ACETYLGLUCOSAMINE--PEPTIDE N-ACETYLGLUCOSAMINYLTRANSFERASE 110 KDA SUBUNIT"/>
    <property type="match status" value="1"/>
</dbReference>
<name>A0A5J6N2Z2_9PROT</name>
<sequence length="1363" mass="149626">MAEAGPSDKPAAAASPTLAAAVAAFQAGRRSEAKALCEAILARAPDDVETLHLASVIAAAQNDVETAVAMARRVIAIDPHHNEAQHNLGSLLATQGRLAEALPFLERAAARDPFGPTTIVNFASALRELGRHEEAITALDRLLHRTPDHAEALRQKGLALMALSRVPSAVALFQRSAEIEPRAQTFNDLAGALWLKGELTNALAAAREAQRLEPHNEMIAARLLQQLSQACDWRETPALLRQVRRQRANALALNRPLYETPLSMVGYDDDPGANLRIAALHARAAERRAGTPLVLSRGPRREGPITVGYLSRDFREHAVAQLMVRCLERHDRQAVRVHAYAYGSPDDSAMRQRVRAAADSFVDLGALDHRRAAERIAADEVDILVELTGHTSGTRLEIAALRPAPIQVAWLGFPGTIGSRYHDYILADRTVAPPADARYFSERLVWLPDSYQPNDETRTIAAEPASRREVGLPDDAFVFCSFNQGYKIEPVMFGLWMELLKTLPQAVLWLWRPNDMSDENLRREAAERGVDPARLHFGLRLPKEQHLRRLQLADLALDTRIYNGHTTTSDALWAGLPVVALEGRHFASRVSASLLRAIGLPELVAGSLDAYRDLALELARHPRKLAALRARLAANRTAAPLFDSARFARGLEAAYSAMMSRLRVGFPPAATAIRFESDGRTVATYDELALPARTADALDHIARAAAHYQSRRYDQALVALDRALFDDASFLEARIQKGVILAAKGDRAGALKSFEAVRAEQPDHPLLASRLGSLLIDLERHDEAQRLLDAALAADPEDLDALAERSRLSRQNGRLAEALAFADRALALQPFHAAALTARGDALMALGRAEEGAVALQTAIARDPNTRHAHRLLGNLARAQKNLPQAVEYYRRAIAIDPLDEVATANCALELGYLGDWARLEEIKPRLKALASRALANGRQPGITPFAVLAFVEEPEICTAVARAWAEAMERRMAPYRQTYPSVPRPSPEGRLRIGYLSGDFSAHATMQLMRGLMRRHDRRAIEVFAYATNPSDNSDYRRAAEREPDHFRDLSALDPGRAAQAIAGDCIDILVDLKGWTNGARLEIPALRPAPLQATWLGFPGSTGARFFDYVLGDAIVTPPEAQSYFTEQIVRLPGSYQVNDRDRPIWPEPTSRAAEGLPENALVLASFNQGYKIEPVMFGLWMELLQALPQAVLWLWRGNDGIEPNLKKEAALRGVDPARLIFAGRATTQRHLRRIGLADLALDPRIVNGHTTTSDALWAGLPVVTLKGAYFPARVSASLLQAVGLPELVAESLGHYREIVLRYGRDPAALAGLKAKLAANRLTAPLFDTDRFARKLEAAYRAMWRRHCAGLAPAPIDVPEP</sequence>
<feature type="repeat" description="TPR" evidence="8">
    <location>
        <begin position="116"/>
        <end position="149"/>
    </location>
</feature>
<dbReference type="PANTHER" id="PTHR44998">
    <property type="match status" value="1"/>
</dbReference>
<evidence type="ECO:0000256" key="6">
    <source>
        <dbReference type="ARBA" id="ARBA00022737"/>
    </source>
</evidence>
<dbReference type="Pfam" id="PF13844">
    <property type="entry name" value="Glyco_transf_41"/>
    <property type="match status" value="4"/>
</dbReference>
<evidence type="ECO:0000256" key="4">
    <source>
        <dbReference type="ARBA" id="ARBA00022676"/>
    </source>
</evidence>
<keyword evidence="11" id="KW-1185">Reference proteome</keyword>
<evidence type="ECO:0000313" key="11">
    <source>
        <dbReference type="Proteomes" id="UP000325797"/>
    </source>
</evidence>
<gene>
    <name evidence="10" type="ORF">FRZ61_40400</name>
</gene>
<feature type="repeat" description="TPR" evidence="8">
    <location>
        <begin position="765"/>
        <end position="798"/>
    </location>
</feature>
<organism evidence="10 11">
    <name type="scientific">Hypericibacter adhaerens</name>
    <dbReference type="NCBI Taxonomy" id="2602016"/>
    <lineage>
        <taxon>Bacteria</taxon>
        <taxon>Pseudomonadati</taxon>
        <taxon>Pseudomonadota</taxon>
        <taxon>Alphaproteobacteria</taxon>
        <taxon>Rhodospirillales</taxon>
        <taxon>Dongiaceae</taxon>
        <taxon>Hypericibacter</taxon>
    </lineage>
</organism>
<dbReference type="InterPro" id="IPR019734">
    <property type="entry name" value="TPR_rpt"/>
</dbReference>
<comment type="similarity">
    <text evidence="2">Belongs to the glycosyltransferase 41 family. O-GlcNAc transferase subfamily.</text>
</comment>
<dbReference type="SMART" id="SM00028">
    <property type="entry name" value="TPR"/>
    <property type="match status" value="12"/>
</dbReference>
<feature type="repeat" description="TPR" evidence="8">
    <location>
        <begin position="82"/>
        <end position="115"/>
    </location>
</feature>
<dbReference type="EMBL" id="CP042582">
    <property type="protein sequence ID" value="QEX24099.1"/>
    <property type="molecule type" value="Genomic_DNA"/>
</dbReference>
<feature type="domain" description="O-GlcNAc transferase C-terminal" evidence="9">
    <location>
        <begin position="301"/>
        <end position="455"/>
    </location>
</feature>
<dbReference type="Gene3D" id="3.40.50.2000">
    <property type="entry name" value="Glycogen Phosphorylase B"/>
    <property type="match status" value="2"/>
</dbReference>
<dbReference type="KEGG" id="hadh:FRZ61_40400"/>
<feature type="domain" description="O-GlcNAc transferase C-terminal" evidence="9">
    <location>
        <begin position="1152"/>
        <end position="1338"/>
    </location>
</feature>
<keyword evidence="4" id="KW-0328">Glycosyltransferase</keyword>
<feature type="domain" description="O-GlcNAc transferase C-terminal" evidence="9">
    <location>
        <begin position="465"/>
        <end position="649"/>
    </location>
</feature>
<evidence type="ECO:0000256" key="3">
    <source>
        <dbReference type="ARBA" id="ARBA00011970"/>
    </source>
</evidence>
<evidence type="ECO:0000256" key="2">
    <source>
        <dbReference type="ARBA" id="ARBA00005386"/>
    </source>
</evidence>
<feature type="repeat" description="TPR" evidence="8">
    <location>
        <begin position="867"/>
        <end position="900"/>
    </location>
</feature>
<dbReference type="Gene3D" id="3.40.50.11380">
    <property type="match status" value="2"/>
</dbReference>
<dbReference type="InterPro" id="IPR029489">
    <property type="entry name" value="OGT/SEC/SPY_C"/>
</dbReference>
<reference evidence="10 11" key="1">
    <citation type="submission" date="2019-08" db="EMBL/GenBank/DDBJ databases">
        <title>Hyperibacter terrae gen. nov., sp. nov. and Hyperibacter viscosus sp. nov., two new members in the family Rhodospirillaceae isolated from the rhizosphere of Hypericum perforatum.</title>
        <authorList>
            <person name="Noviana Z."/>
        </authorList>
    </citation>
    <scope>NUCLEOTIDE SEQUENCE [LARGE SCALE GENOMIC DNA]</scope>
    <source>
        <strain evidence="10 11">R5959</strain>
    </source>
</reference>
<evidence type="ECO:0000313" key="10">
    <source>
        <dbReference type="EMBL" id="QEX24099.1"/>
    </source>
</evidence>
<evidence type="ECO:0000256" key="1">
    <source>
        <dbReference type="ARBA" id="ARBA00004922"/>
    </source>
</evidence>